<dbReference type="Pfam" id="PF07731">
    <property type="entry name" value="Cu-oxidase_2"/>
    <property type="match status" value="1"/>
</dbReference>
<keyword evidence="4" id="KW-1133">Transmembrane helix</keyword>
<keyword evidence="4" id="KW-0472">Membrane</keyword>
<dbReference type="InterPro" id="IPR011707">
    <property type="entry name" value="Cu-oxidase-like_N"/>
</dbReference>
<dbReference type="CDD" id="cd13861">
    <property type="entry name" value="CuRO_1_CumA_like"/>
    <property type="match status" value="1"/>
</dbReference>
<evidence type="ECO:0000256" key="4">
    <source>
        <dbReference type="SAM" id="Phobius"/>
    </source>
</evidence>
<dbReference type="GO" id="GO:0016491">
    <property type="term" value="F:oxidoreductase activity"/>
    <property type="evidence" value="ECO:0007669"/>
    <property type="project" value="UniProtKB-KW"/>
</dbReference>
<proteinExistence type="predicted"/>
<keyword evidence="3" id="KW-0186">Copper</keyword>
<evidence type="ECO:0000259" key="7">
    <source>
        <dbReference type="Pfam" id="PF07732"/>
    </source>
</evidence>
<feature type="transmembrane region" description="Helical" evidence="4">
    <location>
        <begin position="12"/>
        <end position="30"/>
    </location>
</feature>
<dbReference type="Proteomes" id="UP000663859">
    <property type="component" value="Unassembled WGS sequence"/>
</dbReference>
<dbReference type="SUPFAM" id="SSF49503">
    <property type="entry name" value="Cupredoxins"/>
    <property type="match status" value="3"/>
</dbReference>
<comment type="caution">
    <text evidence="8">The sequence shown here is derived from an EMBL/GenBank/DDBJ whole genome shotgun (WGS) entry which is preliminary data.</text>
</comment>
<evidence type="ECO:0000313" key="8">
    <source>
        <dbReference type="EMBL" id="CAF0703489.1"/>
    </source>
</evidence>
<dbReference type="CDD" id="cd04207">
    <property type="entry name" value="CuRO_3_LCC_like"/>
    <property type="match status" value="1"/>
</dbReference>
<name>A0A8J2FPK4_9BACT</name>
<dbReference type="PANTHER" id="PTHR11709:SF394">
    <property type="entry name" value="FI03373P-RELATED"/>
    <property type="match status" value="1"/>
</dbReference>
<keyword evidence="4" id="KW-0812">Transmembrane</keyword>
<feature type="domain" description="Plastocyanin-like" evidence="5">
    <location>
        <begin position="220"/>
        <end position="309"/>
    </location>
</feature>
<evidence type="ECO:0000256" key="2">
    <source>
        <dbReference type="ARBA" id="ARBA00023002"/>
    </source>
</evidence>
<protein>
    <submittedName>
        <fullName evidence="8">Multicopper oxidase</fullName>
    </submittedName>
</protein>
<dbReference type="PANTHER" id="PTHR11709">
    <property type="entry name" value="MULTI-COPPER OXIDASE"/>
    <property type="match status" value="1"/>
</dbReference>
<gene>
    <name evidence="8" type="ORF">MPNT_60013</name>
</gene>
<feature type="domain" description="Plastocyanin-like" evidence="6">
    <location>
        <begin position="469"/>
        <end position="543"/>
    </location>
</feature>
<feature type="domain" description="Plastocyanin-like" evidence="7">
    <location>
        <begin position="82"/>
        <end position="180"/>
    </location>
</feature>
<evidence type="ECO:0000256" key="1">
    <source>
        <dbReference type="ARBA" id="ARBA00022723"/>
    </source>
</evidence>
<dbReference type="RefSeq" id="WP_174582399.1">
    <property type="nucleotide sequence ID" value="NZ_CAJNOB010000056.1"/>
</dbReference>
<dbReference type="InterPro" id="IPR011706">
    <property type="entry name" value="Cu-oxidase_C"/>
</dbReference>
<dbReference type="Gene3D" id="2.60.40.420">
    <property type="entry name" value="Cupredoxins - blue copper proteins"/>
    <property type="match status" value="3"/>
</dbReference>
<organism evidence="8 9">
    <name type="scientific">Candidatus Methylacidithermus pantelleriae</name>
    <dbReference type="NCBI Taxonomy" id="2744239"/>
    <lineage>
        <taxon>Bacteria</taxon>
        <taxon>Pseudomonadati</taxon>
        <taxon>Verrucomicrobiota</taxon>
        <taxon>Methylacidiphilae</taxon>
        <taxon>Methylacidiphilales</taxon>
        <taxon>Methylacidiphilaceae</taxon>
        <taxon>Candidatus Methylacidithermus</taxon>
    </lineage>
</organism>
<evidence type="ECO:0000313" key="9">
    <source>
        <dbReference type="Proteomes" id="UP000663859"/>
    </source>
</evidence>
<dbReference type="EMBL" id="CAJNOB010000056">
    <property type="protein sequence ID" value="CAF0703489.1"/>
    <property type="molecule type" value="Genomic_DNA"/>
</dbReference>
<dbReference type="InterPro" id="IPR001117">
    <property type="entry name" value="Cu-oxidase_2nd"/>
</dbReference>
<evidence type="ECO:0000259" key="6">
    <source>
        <dbReference type="Pfam" id="PF07731"/>
    </source>
</evidence>
<dbReference type="InterPro" id="IPR002355">
    <property type="entry name" value="Cu_oxidase_Cu_BS"/>
</dbReference>
<keyword evidence="2" id="KW-0560">Oxidoreductase</keyword>
<dbReference type="PROSITE" id="PS00080">
    <property type="entry name" value="MULTICOPPER_OXIDASE2"/>
    <property type="match status" value="1"/>
</dbReference>
<keyword evidence="1" id="KW-0479">Metal-binding</keyword>
<reference evidence="8" key="1">
    <citation type="submission" date="2021-02" db="EMBL/GenBank/DDBJ databases">
        <authorList>
            <person name="Cremers G."/>
            <person name="Picone N."/>
        </authorList>
    </citation>
    <scope>NUCLEOTIDE SEQUENCE</scope>
    <source>
        <strain evidence="8">PQ17</strain>
    </source>
</reference>
<accession>A0A8J2FPK4</accession>
<dbReference type="InterPro" id="IPR008972">
    <property type="entry name" value="Cupredoxin"/>
</dbReference>
<evidence type="ECO:0000259" key="5">
    <source>
        <dbReference type="Pfam" id="PF00394"/>
    </source>
</evidence>
<dbReference type="AlphaFoldDB" id="A0A8J2FPK4"/>
<dbReference type="Pfam" id="PF07732">
    <property type="entry name" value="Cu-oxidase_3"/>
    <property type="match status" value="1"/>
</dbReference>
<dbReference type="GO" id="GO:0005507">
    <property type="term" value="F:copper ion binding"/>
    <property type="evidence" value="ECO:0007669"/>
    <property type="project" value="InterPro"/>
</dbReference>
<dbReference type="InterPro" id="IPR045087">
    <property type="entry name" value="Cu-oxidase_fam"/>
</dbReference>
<sequence length="544" mass="60617">MREGKPGIARWAFWAGLILAAAGIAAFLWYRGQGPALDLSLSVQGLPPASQPQTVDLANGAKFTLVASPVTKKIGTTIVRELGYNGSSPGPFLRVHQGDQVEITLVNHCGLPTTIHHHGVRVENSFDGVPDVTQKAVPPGKSFVYRVRFPDPGIYWYHPHFREDYAQELGLFGVYLVAPSEANYWPPANREVVLTLHDLLLKDGKIPEYLPDRVNFAFMGRFGNTILVNGQTDYKLELKKGEVVRFYLLNASSARPYRLFIPGAKMKLVGGDNGRVDHEVFLDALVIAPSERWIVDVFFPQPGTYKLTHHAEDPLVGPRTYELATFQVSGDAASPSYEKEFLVLRENQPEKALFDQLVAKYRDARPEKTLRLTVDATPAAIQGVATAESPEAAQARQQLFLGMLTALVKKGAKVEWEDHMYQANKSSTSKDVHWKLVDLSTGASGEAIQGWDFSRDGYLFLRLINDIHSLHPMQHPIHIHGQRFLVLATNAEENKLRVWKDTVQVGAGDTVDLLVELSNPGKWMAHCHILEHLHSGMFLVFRVN</sequence>
<evidence type="ECO:0000256" key="3">
    <source>
        <dbReference type="ARBA" id="ARBA00023008"/>
    </source>
</evidence>
<dbReference type="Pfam" id="PF00394">
    <property type="entry name" value="Cu-oxidase"/>
    <property type="match status" value="1"/>
</dbReference>
<keyword evidence="9" id="KW-1185">Reference proteome</keyword>